<feature type="domain" description="ABC transporter" evidence="6">
    <location>
        <begin position="35"/>
        <end position="272"/>
    </location>
</feature>
<dbReference type="InterPro" id="IPR003439">
    <property type="entry name" value="ABC_transporter-like_ATP-bd"/>
</dbReference>
<dbReference type="PROSITE" id="PS50893">
    <property type="entry name" value="ABC_TRANSPORTER_2"/>
    <property type="match status" value="2"/>
</dbReference>
<dbReference type="InterPro" id="IPR015856">
    <property type="entry name" value="ABC_transpr_CbiO/EcfA_su"/>
</dbReference>
<keyword evidence="8" id="KW-1185">Reference proteome</keyword>
<gene>
    <name evidence="7" type="ORF">AXF14_11860</name>
</gene>
<evidence type="ECO:0000259" key="6">
    <source>
        <dbReference type="PROSITE" id="PS50893"/>
    </source>
</evidence>
<dbReference type="KEGG" id="ard:AXF14_11860"/>
<evidence type="ECO:0000256" key="5">
    <source>
        <dbReference type="SAM" id="MobiDB-lite"/>
    </source>
</evidence>
<dbReference type="PROSITE" id="PS00211">
    <property type="entry name" value="ABC_TRANSPORTER_1"/>
    <property type="match status" value="1"/>
</dbReference>
<dbReference type="GO" id="GO:0005524">
    <property type="term" value="F:ATP binding"/>
    <property type="evidence" value="ECO:0007669"/>
    <property type="project" value="UniProtKB-KW"/>
</dbReference>
<feature type="domain" description="ABC transporter" evidence="6">
    <location>
        <begin position="350"/>
        <end position="562"/>
    </location>
</feature>
<evidence type="ECO:0000256" key="1">
    <source>
        <dbReference type="ARBA" id="ARBA00005417"/>
    </source>
</evidence>
<protein>
    <recommendedName>
        <fullName evidence="6">ABC transporter domain-containing protein</fullName>
    </recommendedName>
</protein>
<dbReference type="GO" id="GO:0043190">
    <property type="term" value="C:ATP-binding cassette (ABC) transporter complex"/>
    <property type="evidence" value="ECO:0007669"/>
    <property type="project" value="TreeGrafter"/>
</dbReference>
<evidence type="ECO:0000256" key="2">
    <source>
        <dbReference type="ARBA" id="ARBA00022448"/>
    </source>
</evidence>
<dbReference type="SMART" id="SM00382">
    <property type="entry name" value="AAA"/>
    <property type="match status" value="2"/>
</dbReference>
<dbReference type="InterPro" id="IPR027417">
    <property type="entry name" value="P-loop_NTPase"/>
</dbReference>
<organism evidence="7 8">
    <name type="scientific">Actinomyces radicidentis</name>
    <dbReference type="NCBI Taxonomy" id="111015"/>
    <lineage>
        <taxon>Bacteria</taxon>
        <taxon>Bacillati</taxon>
        <taxon>Actinomycetota</taxon>
        <taxon>Actinomycetes</taxon>
        <taxon>Actinomycetales</taxon>
        <taxon>Actinomycetaceae</taxon>
        <taxon>Actinomyces</taxon>
    </lineage>
</organism>
<evidence type="ECO:0000256" key="4">
    <source>
        <dbReference type="ARBA" id="ARBA00022840"/>
    </source>
</evidence>
<dbReference type="InterPro" id="IPR003593">
    <property type="entry name" value="AAA+_ATPase"/>
</dbReference>
<accession>A0A120KLN9</accession>
<dbReference type="Proteomes" id="UP000065220">
    <property type="component" value="Chromosome"/>
</dbReference>
<comment type="similarity">
    <text evidence="1">Belongs to the ABC transporter superfamily.</text>
</comment>
<keyword evidence="3" id="KW-0547">Nucleotide-binding</keyword>
<name>A0A120KLN9_ACTRD</name>
<dbReference type="STRING" id="111015.AXF14_11860"/>
<dbReference type="InterPro" id="IPR017871">
    <property type="entry name" value="ABC_transporter-like_CS"/>
</dbReference>
<dbReference type="CDD" id="cd03225">
    <property type="entry name" value="ABC_cobalt_CbiO_domain1"/>
    <property type="match status" value="2"/>
</dbReference>
<dbReference type="EMBL" id="CP014228">
    <property type="protein sequence ID" value="AMD88146.1"/>
    <property type="molecule type" value="Genomic_DNA"/>
</dbReference>
<dbReference type="OrthoDB" id="7757085at2"/>
<dbReference type="GO" id="GO:0016887">
    <property type="term" value="F:ATP hydrolysis activity"/>
    <property type="evidence" value="ECO:0007669"/>
    <property type="project" value="InterPro"/>
</dbReference>
<evidence type="ECO:0000313" key="7">
    <source>
        <dbReference type="EMBL" id="AMD88146.1"/>
    </source>
</evidence>
<dbReference type="RefSeq" id="WP_067943485.1">
    <property type="nucleotide sequence ID" value="NZ_CP014228.1"/>
</dbReference>
<dbReference type="Gene3D" id="3.40.50.300">
    <property type="entry name" value="P-loop containing nucleotide triphosphate hydrolases"/>
    <property type="match status" value="2"/>
</dbReference>
<dbReference type="GO" id="GO:0042626">
    <property type="term" value="F:ATPase-coupled transmembrane transporter activity"/>
    <property type="evidence" value="ECO:0007669"/>
    <property type="project" value="TreeGrafter"/>
</dbReference>
<evidence type="ECO:0000256" key="3">
    <source>
        <dbReference type="ARBA" id="ARBA00022741"/>
    </source>
</evidence>
<dbReference type="PANTHER" id="PTHR43553:SF24">
    <property type="entry name" value="ENERGY-COUPLING FACTOR TRANSPORTER ATP-BINDING PROTEIN ECFA1"/>
    <property type="match status" value="1"/>
</dbReference>
<dbReference type="Pfam" id="PF00005">
    <property type="entry name" value="ABC_tran"/>
    <property type="match status" value="2"/>
</dbReference>
<keyword evidence="2" id="KW-0813">Transport</keyword>
<dbReference type="AlphaFoldDB" id="A0A120KLN9"/>
<dbReference type="InterPro" id="IPR050095">
    <property type="entry name" value="ECF_ABC_transporter_ATP-bd"/>
</dbReference>
<feature type="region of interest" description="Disordered" evidence="5">
    <location>
        <begin position="1"/>
        <end position="33"/>
    </location>
</feature>
<dbReference type="SUPFAM" id="SSF52540">
    <property type="entry name" value="P-loop containing nucleoside triphosphate hydrolases"/>
    <property type="match status" value="2"/>
</dbReference>
<keyword evidence="4" id="KW-0067">ATP-binding</keyword>
<dbReference type="PANTHER" id="PTHR43553">
    <property type="entry name" value="HEAVY METAL TRANSPORTER"/>
    <property type="match status" value="1"/>
</dbReference>
<proteinExistence type="inferred from homology"/>
<sequence>MSAPEARPGRDAVGQAATGRRSASRPPSGTARPVIDLHDVEAVYPDGDGVGPLTLSLAAGERLLVVGPSGSGKSTVLRLLHGAVPQVTDARVTGSLDVVGLDPLTAPVHDFAGRVGVVLQNPADAVCLGRVDEDVALPLECVGAPVGEIDAGIDRALALAGAGHLRDRATSDLSGGELQRVDLASGLAGDPVLLLLDEPTSMLDADGVASVREAVDAAAQRLGAATVMVEHRLDELTGDAGPAALPPRWLVLDDTGHPVSDAPLAAMTWGSVRGLLEQGCWLPADLELHALLGDHDDAEPVGEELAPALDVPGIRGRLAGLGDGAAPAQAVGAAQTEPEHEPEREPVLVARGLDVAAGGRGRRVLTGVDLDAAPGELVAIIGANGSGKSSLLTTLAGLADPLAGTVTAPRAAMVFQDPEAQMARRTVRAEAAWGLPDDDGPRVDAALEATGLARLAERSPFRLSGGQKRILSLVSVLLHRRRLLCADEPTFGLDRRASRTVLAMLRETADDGACVLVSTHDMRAVAAWADRVLVVGGGTILADGDPGAILRDGALMERAGLRPSRLVREADARVLRELDAMVDGARDGAAA</sequence>
<evidence type="ECO:0000313" key="8">
    <source>
        <dbReference type="Proteomes" id="UP000065220"/>
    </source>
</evidence>
<reference evidence="8" key="1">
    <citation type="submission" date="2016-02" db="EMBL/GenBank/DDBJ databases">
        <authorList>
            <person name="Holder M.E."/>
            <person name="Ajami N.J."/>
            <person name="Petrosino J.F."/>
        </authorList>
    </citation>
    <scope>NUCLEOTIDE SEQUENCE [LARGE SCALE GENOMIC DNA]</scope>
    <source>
        <strain evidence="8">CCUG 36733</strain>
    </source>
</reference>